<evidence type="ECO:0000256" key="2">
    <source>
        <dbReference type="ARBA" id="ARBA00022475"/>
    </source>
</evidence>
<sequence length="249" mass="25144">MPHSDGPLVALLLALAVLSWPAPGLRAAKPPSRQQVSVSARWRATAVAAGLCAVVAVLAPAYWWLGVPAGALAAWWSLRQDVKVPARTVVRQRAELAAQLDLVAACLQSGLPIAGALAAVRESIKSVGAGDVADAGESAGAGAMALDQTAALLAIGADPETAWRPAAEHPDLASVAAAARRSASGGTTLAEAFREQAVLLRRQNAAAAQSAAGRAGVLMTAPLGACFLPAFLCLGLAPAVVGLLERLPL</sequence>
<keyword evidence="2" id="KW-1003">Cell membrane</keyword>
<protein>
    <submittedName>
        <fullName evidence="8">Type II secretion system protein</fullName>
    </submittedName>
</protein>
<proteinExistence type="predicted"/>
<evidence type="ECO:0000259" key="7">
    <source>
        <dbReference type="Pfam" id="PF00482"/>
    </source>
</evidence>
<dbReference type="EMBL" id="JABEND010000002">
    <property type="protein sequence ID" value="NNG34888.1"/>
    <property type="molecule type" value="Genomic_DNA"/>
</dbReference>
<feature type="domain" description="Type II secretion system protein GspF" evidence="7">
    <location>
        <begin position="100"/>
        <end position="234"/>
    </location>
</feature>
<feature type="transmembrane region" description="Helical" evidence="6">
    <location>
        <begin position="223"/>
        <end position="244"/>
    </location>
</feature>
<dbReference type="Proteomes" id="UP000562984">
    <property type="component" value="Unassembled WGS sequence"/>
</dbReference>
<feature type="transmembrane region" description="Helical" evidence="6">
    <location>
        <begin position="43"/>
        <end position="65"/>
    </location>
</feature>
<name>A0A849A6Z9_9ACTN</name>
<reference evidence="8 9" key="1">
    <citation type="submission" date="2020-05" db="EMBL/GenBank/DDBJ databases">
        <title>Nakamurella sp. DB0629 isolated from air conditioner.</title>
        <authorList>
            <person name="Kim D.H."/>
            <person name="Kim D.-U."/>
        </authorList>
    </citation>
    <scope>NUCLEOTIDE SEQUENCE [LARGE SCALE GENOMIC DNA]</scope>
    <source>
        <strain evidence="8 9">DB0629</strain>
    </source>
</reference>
<comment type="caution">
    <text evidence="8">The sequence shown here is derived from an EMBL/GenBank/DDBJ whole genome shotgun (WGS) entry which is preliminary data.</text>
</comment>
<dbReference type="Pfam" id="PF00482">
    <property type="entry name" value="T2SSF"/>
    <property type="match status" value="1"/>
</dbReference>
<dbReference type="InterPro" id="IPR018076">
    <property type="entry name" value="T2SS_GspF_dom"/>
</dbReference>
<organism evidence="8 9">
    <name type="scientific">Nakamurella aerolata</name>
    <dbReference type="NCBI Taxonomy" id="1656892"/>
    <lineage>
        <taxon>Bacteria</taxon>
        <taxon>Bacillati</taxon>
        <taxon>Actinomycetota</taxon>
        <taxon>Actinomycetes</taxon>
        <taxon>Nakamurellales</taxon>
        <taxon>Nakamurellaceae</taxon>
        <taxon>Nakamurella</taxon>
    </lineage>
</organism>
<keyword evidence="5 6" id="KW-0472">Membrane</keyword>
<evidence type="ECO:0000256" key="3">
    <source>
        <dbReference type="ARBA" id="ARBA00022692"/>
    </source>
</evidence>
<evidence type="ECO:0000256" key="6">
    <source>
        <dbReference type="SAM" id="Phobius"/>
    </source>
</evidence>
<dbReference type="GO" id="GO:0005886">
    <property type="term" value="C:plasma membrane"/>
    <property type="evidence" value="ECO:0007669"/>
    <property type="project" value="UniProtKB-SubCell"/>
</dbReference>
<dbReference type="AlphaFoldDB" id="A0A849A6Z9"/>
<comment type="subcellular location">
    <subcellularLocation>
        <location evidence="1">Cell membrane</location>
        <topology evidence="1">Multi-pass membrane protein</topology>
    </subcellularLocation>
</comment>
<evidence type="ECO:0000313" key="9">
    <source>
        <dbReference type="Proteomes" id="UP000562984"/>
    </source>
</evidence>
<gene>
    <name evidence="8" type="ORF">HKD39_03975</name>
</gene>
<evidence type="ECO:0000256" key="1">
    <source>
        <dbReference type="ARBA" id="ARBA00004651"/>
    </source>
</evidence>
<evidence type="ECO:0000256" key="5">
    <source>
        <dbReference type="ARBA" id="ARBA00023136"/>
    </source>
</evidence>
<accession>A0A849A6Z9</accession>
<keyword evidence="4 6" id="KW-1133">Transmembrane helix</keyword>
<keyword evidence="3 6" id="KW-0812">Transmembrane</keyword>
<evidence type="ECO:0000313" key="8">
    <source>
        <dbReference type="EMBL" id="NNG34888.1"/>
    </source>
</evidence>
<evidence type="ECO:0000256" key="4">
    <source>
        <dbReference type="ARBA" id="ARBA00022989"/>
    </source>
</evidence>
<dbReference type="PANTHER" id="PTHR35007">
    <property type="entry name" value="INTEGRAL MEMBRANE PROTEIN-RELATED"/>
    <property type="match status" value="1"/>
</dbReference>
<keyword evidence="9" id="KW-1185">Reference proteome</keyword>
<dbReference type="PANTHER" id="PTHR35007:SF3">
    <property type="entry name" value="POSSIBLE CONSERVED ALANINE RICH MEMBRANE PROTEIN"/>
    <property type="match status" value="1"/>
</dbReference>